<keyword evidence="4" id="KW-0227">DNA damage</keyword>
<dbReference type="PANTHER" id="PTHR10815:SF5">
    <property type="entry name" value="METHYLATED-DNA--PROTEIN-CYSTEINE METHYLTRANSFERASE"/>
    <property type="match status" value="1"/>
</dbReference>
<dbReference type="NCBIfam" id="TIGR00589">
    <property type="entry name" value="ogt"/>
    <property type="match status" value="1"/>
</dbReference>
<dbReference type="OrthoDB" id="9802228at2"/>
<name>A0A1G6B705_9HYPH</name>
<dbReference type="GO" id="GO:0006281">
    <property type="term" value="P:DNA repair"/>
    <property type="evidence" value="ECO:0007669"/>
    <property type="project" value="UniProtKB-KW"/>
</dbReference>
<dbReference type="InterPro" id="IPR036631">
    <property type="entry name" value="MGMT_N_sf"/>
</dbReference>
<dbReference type="InterPro" id="IPR008332">
    <property type="entry name" value="MethylG_MeTrfase_N"/>
</dbReference>
<dbReference type="GO" id="GO:0032259">
    <property type="term" value="P:methylation"/>
    <property type="evidence" value="ECO:0007669"/>
    <property type="project" value="UniProtKB-KW"/>
</dbReference>
<gene>
    <name evidence="9" type="ORF">SAMN02982931_01283</name>
</gene>
<organism evidence="9 10">
    <name type="scientific">Bauldia litoralis</name>
    <dbReference type="NCBI Taxonomy" id="665467"/>
    <lineage>
        <taxon>Bacteria</taxon>
        <taxon>Pseudomonadati</taxon>
        <taxon>Pseudomonadota</taxon>
        <taxon>Alphaproteobacteria</taxon>
        <taxon>Hyphomicrobiales</taxon>
        <taxon>Kaistiaceae</taxon>
        <taxon>Bauldia</taxon>
    </lineage>
</organism>
<dbReference type="Gene3D" id="3.30.160.70">
    <property type="entry name" value="Methylated DNA-protein cysteine methyltransferase domain"/>
    <property type="match status" value="1"/>
</dbReference>
<sequence length="187" mass="19769">MDSAASQTAFRAPARALRHTLFETAFGVCGIAWSEAGIVALQLPEVDRAATEARLGRFASLRAEGKPPPATAAAIADLQRYFDGAEVDFAGIDLDLGGASDAHRRFLDAARRVRWGETVTYGGLARSAGTPGAARVVGQAMARNPVPIVIPCHRVLASGDRLGGFSAYGGTVQKERLLVLERIRLAL</sequence>
<dbReference type="InterPro" id="IPR036388">
    <property type="entry name" value="WH-like_DNA-bd_sf"/>
</dbReference>
<feature type="domain" description="Methylated-DNA-[protein]-cysteine S-methyltransferase DNA binding" evidence="7">
    <location>
        <begin position="103"/>
        <end position="182"/>
    </location>
</feature>
<keyword evidence="10" id="KW-1185">Reference proteome</keyword>
<dbReference type="EMBL" id="FMXQ01000002">
    <property type="protein sequence ID" value="SDB16193.1"/>
    <property type="molecule type" value="Genomic_DNA"/>
</dbReference>
<dbReference type="CDD" id="cd06445">
    <property type="entry name" value="ATase"/>
    <property type="match status" value="1"/>
</dbReference>
<dbReference type="Proteomes" id="UP000199071">
    <property type="component" value="Unassembled WGS sequence"/>
</dbReference>
<dbReference type="SUPFAM" id="SSF46767">
    <property type="entry name" value="Methylated DNA-protein cysteine methyltransferase, C-terminal domain"/>
    <property type="match status" value="1"/>
</dbReference>
<dbReference type="SUPFAM" id="SSF53155">
    <property type="entry name" value="Methylated DNA-protein cysteine methyltransferase domain"/>
    <property type="match status" value="1"/>
</dbReference>
<evidence type="ECO:0000259" key="7">
    <source>
        <dbReference type="Pfam" id="PF01035"/>
    </source>
</evidence>
<evidence type="ECO:0000313" key="9">
    <source>
        <dbReference type="EMBL" id="SDB16193.1"/>
    </source>
</evidence>
<dbReference type="PANTHER" id="PTHR10815">
    <property type="entry name" value="METHYLATED-DNA--PROTEIN-CYSTEINE METHYLTRANSFERASE"/>
    <property type="match status" value="1"/>
</dbReference>
<dbReference type="InterPro" id="IPR014048">
    <property type="entry name" value="MethylDNA_cys_MeTrfase_DNA-bd"/>
</dbReference>
<proteinExistence type="predicted"/>
<dbReference type="AlphaFoldDB" id="A0A1G6B705"/>
<dbReference type="RefSeq" id="WP_090875552.1">
    <property type="nucleotide sequence ID" value="NZ_FMXQ01000002.1"/>
</dbReference>
<feature type="domain" description="Methylguanine DNA methyltransferase ribonuclease-like" evidence="8">
    <location>
        <begin position="17"/>
        <end position="96"/>
    </location>
</feature>
<keyword evidence="3 9" id="KW-0808">Transferase</keyword>
<comment type="catalytic activity">
    <reaction evidence="6">
        <text>a 6-O-methyl-2'-deoxyguanosine in DNA + L-cysteinyl-[protein] = S-methyl-L-cysteinyl-[protein] + a 2'-deoxyguanosine in DNA</text>
        <dbReference type="Rhea" id="RHEA:24000"/>
        <dbReference type="Rhea" id="RHEA-COMP:10131"/>
        <dbReference type="Rhea" id="RHEA-COMP:10132"/>
        <dbReference type="Rhea" id="RHEA-COMP:11367"/>
        <dbReference type="Rhea" id="RHEA-COMP:11368"/>
        <dbReference type="ChEBI" id="CHEBI:29950"/>
        <dbReference type="ChEBI" id="CHEBI:82612"/>
        <dbReference type="ChEBI" id="CHEBI:85445"/>
        <dbReference type="ChEBI" id="CHEBI:85448"/>
        <dbReference type="EC" id="2.1.1.63"/>
    </reaction>
</comment>
<evidence type="ECO:0000256" key="4">
    <source>
        <dbReference type="ARBA" id="ARBA00022763"/>
    </source>
</evidence>
<dbReference type="Pfam" id="PF02870">
    <property type="entry name" value="Methyltransf_1N"/>
    <property type="match status" value="1"/>
</dbReference>
<dbReference type="Gene3D" id="1.10.10.10">
    <property type="entry name" value="Winged helix-like DNA-binding domain superfamily/Winged helix DNA-binding domain"/>
    <property type="match status" value="1"/>
</dbReference>
<comment type="catalytic activity">
    <reaction evidence="1">
        <text>a 4-O-methyl-thymidine in DNA + L-cysteinyl-[protein] = a thymidine in DNA + S-methyl-L-cysteinyl-[protein]</text>
        <dbReference type="Rhea" id="RHEA:53428"/>
        <dbReference type="Rhea" id="RHEA-COMP:10131"/>
        <dbReference type="Rhea" id="RHEA-COMP:10132"/>
        <dbReference type="Rhea" id="RHEA-COMP:13555"/>
        <dbReference type="Rhea" id="RHEA-COMP:13556"/>
        <dbReference type="ChEBI" id="CHEBI:29950"/>
        <dbReference type="ChEBI" id="CHEBI:82612"/>
        <dbReference type="ChEBI" id="CHEBI:137386"/>
        <dbReference type="ChEBI" id="CHEBI:137387"/>
        <dbReference type="EC" id="2.1.1.63"/>
    </reaction>
</comment>
<evidence type="ECO:0000256" key="3">
    <source>
        <dbReference type="ARBA" id="ARBA00022679"/>
    </source>
</evidence>
<evidence type="ECO:0000259" key="8">
    <source>
        <dbReference type="Pfam" id="PF02870"/>
    </source>
</evidence>
<accession>A0A1G6B705</accession>
<keyword evidence="2 9" id="KW-0489">Methyltransferase</keyword>
<evidence type="ECO:0000256" key="2">
    <source>
        <dbReference type="ARBA" id="ARBA00022603"/>
    </source>
</evidence>
<evidence type="ECO:0000256" key="5">
    <source>
        <dbReference type="ARBA" id="ARBA00023204"/>
    </source>
</evidence>
<dbReference type="InterPro" id="IPR036217">
    <property type="entry name" value="MethylDNA_cys_MeTrfase_DNAb"/>
</dbReference>
<dbReference type="GO" id="GO:0003908">
    <property type="term" value="F:methylated-DNA-[protein]-cysteine S-methyltransferase activity"/>
    <property type="evidence" value="ECO:0007669"/>
    <property type="project" value="UniProtKB-EC"/>
</dbReference>
<evidence type="ECO:0000256" key="1">
    <source>
        <dbReference type="ARBA" id="ARBA00001286"/>
    </source>
</evidence>
<dbReference type="STRING" id="665467.SAMN02982931_01283"/>
<evidence type="ECO:0000256" key="6">
    <source>
        <dbReference type="ARBA" id="ARBA00049348"/>
    </source>
</evidence>
<keyword evidence="5" id="KW-0234">DNA repair</keyword>
<dbReference type="Pfam" id="PF01035">
    <property type="entry name" value="DNA_binding_1"/>
    <property type="match status" value="1"/>
</dbReference>
<dbReference type="PROSITE" id="PS00374">
    <property type="entry name" value="MGMT"/>
    <property type="match status" value="1"/>
</dbReference>
<protein>
    <submittedName>
        <fullName evidence="9">Methylated-DNA-[protein]-cysteine S-methyltransferase</fullName>
    </submittedName>
</protein>
<dbReference type="InterPro" id="IPR001497">
    <property type="entry name" value="MethylDNA_cys_MeTrfase_AS"/>
</dbReference>
<evidence type="ECO:0000313" key="10">
    <source>
        <dbReference type="Proteomes" id="UP000199071"/>
    </source>
</evidence>
<reference evidence="9 10" key="1">
    <citation type="submission" date="2016-10" db="EMBL/GenBank/DDBJ databases">
        <authorList>
            <person name="de Groot N.N."/>
        </authorList>
    </citation>
    <scope>NUCLEOTIDE SEQUENCE [LARGE SCALE GENOMIC DNA]</scope>
    <source>
        <strain evidence="9 10">ATCC 35022</strain>
    </source>
</reference>